<dbReference type="STRING" id="1447875.A0A2B7YBK4"/>
<evidence type="ECO:0000256" key="4">
    <source>
        <dbReference type="ARBA" id="ARBA00022723"/>
    </source>
</evidence>
<dbReference type="GO" id="GO:0016705">
    <property type="term" value="F:oxidoreductase activity, acting on paired donors, with incorporation or reduction of molecular oxygen"/>
    <property type="evidence" value="ECO:0007669"/>
    <property type="project" value="InterPro"/>
</dbReference>
<proteinExistence type="inferred from homology"/>
<dbReference type="InterPro" id="IPR017972">
    <property type="entry name" value="Cyt_P450_CS"/>
</dbReference>
<dbReference type="EMBL" id="PDNB01000005">
    <property type="protein sequence ID" value="PGH18252.1"/>
    <property type="molecule type" value="Genomic_DNA"/>
</dbReference>
<evidence type="ECO:0000256" key="9">
    <source>
        <dbReference type="RuleBase" id="RU000461"/>
    </source>
</evidence>
<evidence type="ECO:0000313" key="11">
    <source>
        <dbReference type="Proteomes" id="UP000223968"/>
    </source>
</evidence>
<dbReference type="InterPro" id="IPR001128">
    <property type="entry name" value="Cyt_P450"/>
</dbReference>
<dbReference type="GO" id="GO:0004497">
    <property type="term" value="F:monooxygenase activity"/>
    <property type="evidence" value="ECO:0007669"/>
    <property type="project" value="UniProtKB-KW"/>
</dbReference>
<evidence type="ECO:0000256" key="6">
    <source>
        <dbReference type="ARBA" id="ARBA00023004"/>
    </source>
</evidence>
<reference evidence="10 11" key="1">
    <citation type="submission" date="2017-10" db="EMBL/GenBank/DDBJ databases">
        <title>Comparative genomics in systemic dimorphic fungi from Ajellomycetaceae.</title>
        <authorList>
            <person name="Munoz J.F."/>
            <person name="Mcewen J.G."/>
            <person name="Clay O.K."/>
            <person name="Cuomo C.A."/>
        </authorList>
    </citation>
    <scope>NUCLEOTIDE SEQUENCE [LARGE SCALE GENOMIC DNA]</scope>
    <source>
        <strain evidence="10 11">UAMH5409</strain>
    </source>
</reference>
<dbReference type="OrthoDB" id="3945418at2759"/>
<keyword evidence="7 9" id="KW-0503">Monooxygenase</keyword>
<evidence type="ECO:0008006" key="12">
    <source>
        <dbReference type="Google" id="ProtNLM"/>
    </source>
</evidence>
<gene>
    <name evidence="10" type="ORF">AJ79_00591</name>
</gene>
<comment type="similarity">
    <text evidence="2 9">Belongs to the cytochrome P450 family.</text>
</comment>
<keyword evidence="6 8" id="KW-0408">Iron</keyword>
<evidence type="ECO:0000256" key="7">
    <source>
        <dbReference type="ARBA" id="ARBA00023033"/>
    </source>
</evidence>
<dbReference type="Pfam" id="PF00067">
    <property type="entry name" value="p450"/>
    <property type="match status" value="1"/>
</dbReference>
<accession>A0A2B7YBK4</accession>
<dbReference type="GO" id="GO:0020037">
    <property type="term" value="F:heme binding"/>
    <property type="evidence" value="ECO:0007669"/>
    <property type="project" value="InterPro"/>
</dbReference>
<dbReference type="PRINTS" id="PR00465">
    <property type="entry name" value="EP450IV"/>
</dbReference>
<protein>
    <recommendedName>
        <fullName evidence="12">Cytochrome P450 monooxygenase</fullName>
    </recommendedName>
</protein>
<evidence type="ECO:0000256" key="1">
    <source>
        <dbReference type="ARBA" id="ARBA00001971"/>
    </source>
</evidence>
<dbReference type="PRINTS" id="PR00385">
    <property type="entry name" value="P450"/>
</dbReference>
<dbReference type="InterPro" id="IPR002403">
    <property type="entry name" value="Cyt_P450_E_grp-IV"/>
</dbReference>
<organism evidence="10 11">
    <name type="scientific">Helicocarpus griseus UAMH5409</name>
    <dbReference type="NCBI Taxonomy" id="1447875"/>
    <lineage>
        <taxon>Eukaryota</taxon>
        <taxon>Fungi</taxon>
        <taxon>Dikarya</taxon>
        <taxon>Ascomycota</taxon>
        <taxon>Pezizomycotina</taxon>
        <taxon>Eurotiomycetes</taxon>
        <taxon>Eurotiomycetidae</taxon>
        <taxon>Onygenales</taxon>
        <taxon>Ajellomycetaceae</taxon>
        <taxon>Helicocarpus</taxon>
    </lineage>
</organism>
<evidence type="ECO:0000256" key="8">
    <source>
        <dbReference type="PIRSR" id="PIRSR602403-1"/>
    </source>
</evidence>
<evidence type="ECO:0000256" key="5">
    <source>
        <dbReference type="ARBA" id="ARBA00023002"/>
    </source>
</evidence>
<keyword evidence="4 8" id="KW-0479">Metal-binding</keyword>
<keyword evidence="5 9" id="KW-0560">Oxidoreductase</keyword>
<dbReference type="Proteomes" id="UP000223968">
    <property type="component" value="Unassembled WGS sequence"/>
</dbReference>
<evidence type="ECO:0000256" key="3">
    <source>
        <dbReference type="ARBA" id="ARBA00022617"/>
    </source>
</evidence>
<evidence type="ECO:0000313" key="10">
    <source>
        <dbReference type="EMBL" id="PGH18252.1"/>
    </source>
</evidence>
<evidence type="ECO:0000256" key="2">
    <source>
        <dbReference type="ARBA" id="ARBA00010617"/>
    </source>
</evidence>
<comment type="caution">
    <text evidence="10">The sequence shown here is derived from an EMBL/GenBank/DDBJ whole genome shotgun (WGS) entry which is preliminary data.</text>
</comment>
<dbReference type="Gene3D" id="1.10.630.10">
    <property type="entry name" value="Cytochrome P450"/>
    <property type="match status" value="1"/>
</dbReference>
<dbReference type="PANTHER" id="PTHR24305:SF157">
    <property type="entry name" value="N-ACETYLTRYPTOPHAN 6-HYDROXYLASE IVOC-RELATED"/>
    <property type="match status" value="1"/>
</dbReference>
<dbReference type="InterPro" id="IPR050121">
    <property type="entry name" value="Cytochrome_P450_monoxygenase"/>
</dbReference>
<keyword evidence="3 8" id="KW-0349">Heme</keyword>
<keyword evidence="11" id="KW-1185">Reference proteome</keyword>
<dbReference type="SUPFAM" id="SSF48264">
    <property type="entry name" value="Cytochrome P450"/>
    <property type="match status" value="1"/>
</dbReference>
<name>A0A2B7YBK4_9EURO</name>
<sequence>MGLRCFTVDTITSFSFARSVDAMDVPEFCAPIVQAMEDSILPMLVFRHFSFLRTIIMGLPPWLSVRINPDTAALVHMRQMLVKQVTDFSENPHLLNETPHKIIYHELMRPGAHKGGAMPTLKSLYEEAQVMVFAGADTVGNTLMMGIFNVLEQPDVLKKLKAELLNAWPDLNEAPRYQELEKLPYLTAVIKESLRISPGVPTPLPRIVPSAGATISSKYVPGGTIVGMSTTFIHNSEAIFKDAMTFNPDRWLGHKGQELDQWLVPFSTGPRSCLGMNLAWCELYIGFATLFRKFDMKLDGTRSSDLSCRDCFLPRYTGRHLRAFCEPVKA</sequence>
<dbReference type="AlphaFoldDB" id="A0A2B7YBK4"/>
<dbReference type="PROSITE" id="PS00086">
    <property type="entry name" value="CYTOCHROME_P450"/>
    <property type="match status" value="1"/>
</dbReference>
<dbReference type="CDD" id="cd11062">
    <property type="entry name" value="CYP58-like"/>
    <property type="match status" value="1"/>
</dbReference>
<comment type="cofactor">
    <cofactor evidence="1 8">
        <name>heme</name>
        <dbReference type="ChEBI" id="CHEBI:30413"/>
    </cofactor>
</comment>
<feature type="binding site" description="axial binding residue" evidence="8">
    <location>
        <position position="273"/>
    </location>
    <ligand>
        <name>heme</name>
        <dbReference type="ChEBI" id="CHEBI:30413"/>
    </ligand>
    <ligandPart>
        <name>Fe</name>
        <dbReference type="ChEBI" id="CHEBI:18248"/>
    </ligandPart>
</feature>
<dbReference type="PANTHER" id="PTHR24305">
    <property type="entry name" value="CYTOCHROME P450"/>
    <property type="match status" value="1"/>
</dbReference>
<dbReference type="GO" id="GO:0005506">
    <property type="term" value="F:iron ion binding"/>
    <property type="evidence" value="ECO:0007669"/>
    <property type="project" value="InterPro"/>
</dbReference>
<dbReference type="InterPro" id="IPR036396">
    <property type="entry name" value="Cyt_P450_sf"/>
</dbReference>